<dbReference type="OrthoDB" id="10018191at2759"/>
<evidence type="ECO:0000256" key="6">
    <source>
        <dbReference type="ARBA" id="ARBA00023242"/>
    </source>
</evidence>
<reference evidence="10" key="1">
    <citation type="submission" date="2013-08" db="EMBL/GenBank/DDBJ databases">
        <title>Gene expansion shapes genome architecture in the human pathogen Lichtheimia corymbifera: an evolutionary genomics analysis in the ancient terrestrial Mucorales (Mucoromycotina).</title>
        <authorList>
            <person name="Schwartze V.U."/>
            <person name="Winter S."/>
            <person name="Shelest E."/>
            <person name="Marcet-Houben M."/>
            <person name="Horn F."/>
            <person name="Wehner S."/>
            <person name="Hoffmann K."/>
            <person name="Riege K."/>
            <person name="Sammeth M."/>
            <person name="Nowrousian M."/>
            <person name="Valiante V."/>
            <person name="Linde J."/>
            <person name="Jacobsen I.D."/>
            <person name="Marz M."/>
            <person name="Brakhage A.A."/>
            <person name="Gabaldon T."/>
            <person name="Bocker S."/>
            <person name="Voigt K."/>
        </authorList>
    </citation>
    <scope>NUCLEOTIDE SEQUENCE [LARGE SCALE GENOMIC DNA]</scope>
    <source>
        <strain evidence="10">FSU 9682</strain>
    </source>
</reference>
<dbReference type="Gene3D" id="3.30.160.60">
    <property type="entry name" value="Classic Zinc Finger"/>
    <property type="match status" value="2"/>
</dbReference>
<dbReference type="InterPro" id="IPR036236">
    <property type="entry name" value="Znf_C2H2_sf"/>
</dbReference>
<comment type="caution">
    <text evidence="10">The sequence shown here is derived from an EMBL/GenBank/DDBJ whole genome shotgun (WGS) entry which is preliminary data.</text>
</comment>
<protein>
    <recommendedName>
        <fullName evidence="9">C2H2-type domain-containing protein</fullName>
    </recommendedName>
</protein>
<dbReference type="GO" id="GO:0005634">
    <property type="term" value="C:nucleus"/>
    <property type="evidence" value="ECO:0007669"/>
    <property type="project" value="UniProtKB-SubCell"/>
</dbReference>
<evidence type="ECO:0000256" key="1">
    <source>
        <dbReference type="ARBA" id="ARBA00004123"/>
    </source>
</evidence>
<dbReference type="GO" id="GO:0008270">
    <property type="term" value="F:zinc ion binding"/>
    <property type="evidence" value="ECO:0007669"/>
    <property type="project" value="UniProtKB-KW"/>
</dbReference>
<keyword evidence="2" id="KW-0479">Metal-binding</keyword>
<comment type="subcellular location">
    <subcellularLocation>
        <location evidence="1">Nucleus</location>
    </subcellularLocation>
</comment>
<evidence type="ECO:0000313" key="10">
    <source>
        <dbReference type="EMBL" id="CDH51133.1"/>
    </source>
</evidence>
<dbReference type="FunFam" id="3.30.160.60:FF:002343">
    <property type="entry name" value="Zinc finger protein 33A"/>
    <property type="match status" value="1"/>
</dbReference>
<evidence type="ECO:0000256" key="4">
    <source>
        <dbReference type="ARBA" id="ARBA00022771"/>
    </source>
</evidence>
<feature type="compositionally biased region" description="Low complexity" evidence="8">
    <location>
        <begin position="140"/>
        <end position="155"/>
    </location>
</feature>
<dbReference type="EMBL" id="CBTN010000008">
    <property type="protein sequence ID" value="CDH51133.1"/>
    <property type="molecule type" value="Genomic_DNA"/>
</dbReference>
<keyword evidence="6" id="KW-0539">Nucleus</keyword>
<feature type="compositionally biased region" description="Polar residues" evidence="8">
    <location>
        <begin position="66"/>
        <end position="84"/>
    </location>
</feature>
<dbReference type="PROSITE" id="PS00028">
    <property type="entry name" value="ZINC_FINGER_C2H2_1"/>
    <property type="match status" value="1"/>
</dbReference>
<evidence type="ECO:0000313" key="11">
    <source>
        <dbReference type="Proteomes" id="UP000027586"/>
    </source>
</evidence>
<name>A0A068RLT5_9FUNG</name>
<dbReference type="GO" id="GO:0000785">
    <property type="term" value="C:chromatin"/>
    <property type="evidence" value="ECO:0007669"/>
    <property type="project" value="TreeGrafter"/>
</dbReference>
<dbReference type="AlphaFoldDB" id="A0A068RLT5"/>
<feature type="domain" description="C2H2-type" evidence="9">
    <location>
        <begin position="47"/>
        <end position="76"/>
    </location>
</feature>
<accession>A0A068RLT5</accession>
<feature type="domain" description="C2H2-type" evidence="9">
    <location>
        <begin position="16"/>
        <end position="46"/>
    </location>
</feature>
<evidence type="ECO:0000259" key="9">
    <source>
        <dbReference type="PROSITE" id="PS50157"/>
    </source>
</evidence>
<feature type="region of interest" description="Disordered" evidence="8">
    <location>
        <begin position="66"/>
        <end position="166"/>
    </location>
</feature>
<evidence type="ECO:0000256" key="8">
    <source>
        <dbReference type="SAM" id="MobiDB-lite"/>
    </source>
</evidence>
<proteinExistence type="predicted"/>
<evidence type="ECO:0000256" key="2">
    <source>
        <dbReference type="ARBA" id="ARBA00022723"/>
    </source>
</evidence>
<keyword evidence="5" id="KW-0862">Zinc</keyword>
<keyword evidence="11" id="KW-1185">Reference proteome</keyword>
<sequence>MAPQKTRHNTRKPRLFQCTGYGDCHMVFTRSEHLARHARKHTGEKPFKCIMPDCNKMFSRFDNMMQHTQTHRSSSSPNNMGNTYQRSQRRRRGRISSIDTTMSTSSSSNDSIDSATASPPSQPEDRDKRRRLSIAELCNPPSTSPSWPMSPTTPTDDIHHSSSQHENKIKLTADEMEALQALGRLHTTNDFFESLHDMITVGPSGNACACL</sequence>
<dbReference type="Proteomes" id="UP000027586">
    <property type="component" value="Unassembled WGS sequence"/>
</dbReference>
<evidence type="ECO:0000256" key="5">
    <source>
        <dbReference type="ARBA" id="ARBA00022833"/>
    </source>
</evidence>
<dbReference type="STRING" id="1263082.A0A068RLT5"/>
<keyword evidence="4 7" id="KW-0863">Zinc-finger</keyword>
<dbReference type="GO" id="GO:0000981">
    <property type="term" value="F:DNA-binding transcription factor activity, RNA polymerase II-specific"/>
    <property type="evidence" value="ECO:0007669"/>
    <property type="project" value="InterPro"/>
</dbReference>
<dbReference type="PANTHER" id="PTHR40626">
    <property type="entry name" value="MIP31509P"/>
    <property type="match status" value="1"/>
</dbReference>
<dbReference type="VEuPathDB" id="FungiDB:LCOR_02783.1"/>
<dbReference type="PANTHER" id="PTHR40626:SF32">
    <property type="entry name" value="ZINC FINGER PROTEIN RST2"/>
    <property type="match status" value="1"/>
</dbReference>
<keyword evidence="3" id="KW-0677">Repeat</keyword>
<evidence type="ECO:0000256" key="3">
    <source>
        <dbReference type="ARBA" id="ARBA00022737"/>
    </source>
</evidence>
<dbReference type="InterPro" id="IPR051059">
    <property type="entry name" value="VerF-like"/>
</dbReference>
<dbReference type="InterPro" id="IPR013087">
    <property type="entry name" value="Znf_C2H2_type"/>
</dbReference>
<evidence type="ECO:0000256" key="7">
    <source>
        <dbReference type="PROSITE-ProRule" id="PRU00042"/>
    </source>
</evidence>
<dbReference type="SUPFAM" id="SSF57667">
    <property type="entry name" value="beta-beta-alpha zinc fingers"/>
    <property type="match status" value="1"/>
</dbReference>
<gene>
    <name evidence="10" type="ORF">LCOR_02783.1</name>
</gene>
<dbReference type="PROSITE" id="PS50157">
    <property type="entry name" value="ZINC_FINGER_C2H2_2"/>
    <property type="match status" value="2"/>
</dbReference>
<feature type="compositionally biased region" description="Low complexity" evidence="8">
    <location>
        <begin position="95"/>
        <end position="118"/>
    </location>
</feature>
<dbReference type="GO" id="GO:0000978">
    <property type="term" value="F:RNA polymerase II cis-regulatory region sequence-specific DNA binding"/>
    <property type="evidence" value="ECO:0007669"/>
    <property type="project" value="InterPro"/>
</dbReference>
<dbReference type="Pfam" id="PF00096">
    <property type="entry name" value="zf-C2H2"/>
    <property type="match status" value="2"/>
</dbReference>
<feature type="compositionally biased region" description="Basic and acidic residues" evidence="8">
    <location>
        <begin position="156"/>
        <end position="166"/>
    </location>
</feature>
<organism evidence="10 11">
    <name type="scientific">Lichtheimia corymbifera JMRC:FSU:9682</name>
    <dbReference type="NCBI Taxonomy" id="1263082"/>
    <lineage>
        <taxon>Eukaryota</taxon>
        <taxon>Fungi</taxon>
        <taxon>Fungi incertae sedis</taxon>
        <taxon>Mucoromycota</taxon>
        <taxon>Mucoromycotina</taxon>
        <taxon>Mucoromycetes</taxon>
        <taxon>Mucorales</taxon>
        <taxon>Lichtheimiaceae</taxon>
        <taxon>Lichtheimia</taxon>
    </lineage>
</organism>
<dbReference type="SMART" id="SM00355">
    <property type="entry name" value="ZnF_C2H2"/>
    <property type="match status" value="2"/>
</dbReference>